<proteinExistence type="predicted"/>
<keyword evidence="1" id="KW-0812">Transmembrane</keyword>
<organism evidence="2 3">
    <name type="scientific">Geitlerinema calcuttense NRMC-F 0142</name>
    <dbReference type="NCBI Taxonomy" id="2922238"/>
    <lineage>
        <taxon>Bacteria</taxon>
        <taxon>Bacillati</taxon>
        <taxon>Cyanobacteriota</taxon>
        <taxon>Cyanophyceae</taxon>
        <taxon>Geitlerinematales</taxon>
        <taxon>Geitlerinemataceae</taxon>
        <taxon>Geitlerinema</taxon>
    </lineage>
</organism>
<sequence length="623" mass="67832">MTVIRPIRSENGGVLLMVVLLITILSGILAVSLVSTNHYRRLSQVNAESMRLYYAAHSALEKNYADLRGLIHSGTDIEKDLPISVLTESITSETLPDFLKGVRRNYIFNVNTVVPSDEDGSPADRPVDSNPDPFVRDYYFLSASYAQTEGFWRPLDTRLEQPLKYSIRPLFYFGVFHDGDLEIHPVADMELSGRIHANGSIYYGSSGSGSLRFTGHLSAVNGVMNTFHPDRNLSGEPSTNHHTFANQPFLTSGEHLFPPQAFDPAGNNPNHQSAREMIEMPVTVQNNEYFNDDFAENRLFNKAGLKVVVSDDRKTVSFFTKDGTPITPDSGALYTFLIATFKPDTALPDNRLNASVATVRVDMSHFTDSKGAPVIPSTLPANSKFPNTAQTRSMGIHNKTMVTDTNLTGKEIWNGIIYVATKGVSNDKPAGVLLVNGQILPDGGLTVVSPNNLYVAGDYNSGGSGTAIPSNVAPAQTGQSPVTTVKNYSKPPAALIADSITVLSSKWLGQNQSLNNPSQRMATPTTINASMIAGYSLPQEGVAPEGFEHFVKLLENWSGTTLTISGSFVSLYESLEGRSAPGYVHAGEPLRQWIYDPDLQKGKLPPGTPYISTLKKGPVQRVF</sequence>
<evidence type="ECO:0008006" key="4">
    <source>
        <dbReference type="Google" id="ProtNLM"/>
    </source>
</evidence>
<reference evidence="2 3" key="1">
    <citation type="submission" date="2023-06" db="EMBL/GenBank/DDBJ databases">
        <title>Whole genome sequence of Oscillatoria calcuttensis NRMC-F 0142.</title>
        <authorList>
            <person name="Shakena Fathima T."/>
            <person name="Muralitharan G."/>
            <person name="Thajuddin N."/>
        </authorList>
    </citation>
    <scope>NUCLEOTIDE SEQUENCE [LARGE SCALE GENOMIC DNA]</scope>
    <source>
        <strain evidence="2 3">NRMC-F 0142</strain>
    </source>
</reference>
<comment type="caution">
    <text evidence="2">The sequence shown here is derived from an EMBL/GenBank/DDBJ whole genome shotgun (WGS) entry which is preliminary data.</text>
</comment>
<dbReference type="Proteomes" id="UP001230986">
    <property type="component" value="Unassembled WGS sequence"/>
</dbReference>
<name>A0ABT7M0N7_9CYAN</name>
<evidence type="ECO:0000313" key="2">
    <source>
        <dbReference type="EMBL" id="MDL5057834.1"/>
    </source>
</evidence>
<dbReference type="RefSeq" id="WP_284478354.1">
    <property type="nucleotide sequence ID" value="NZ_JASVEJ010000039.1"/>
</dbReference>
<keyword evidence="1" id="KW-0472">Membrane</keyword>
<dbReference type="EMBL" id="JASVEJ010000039">
    <property type="protein sequence ID" value="MDL5057834.1"/>
    <property type="molecule type" value="Genomic_DNA"/>
</dbReference>
<evidence type="ECO:0000313" key="3">
    <source>
        <dbReference type="Proteomes" id="UP001230986"/>
    </source>
</evidence>
<gene>
    <name evidence="2" type="ORF">QQ055_10265</name>
</gene>
<keyword evidence="1" id="KW-1133">Transmembrane helix</keyword>
<keyword evidence="3" id="KW-1185">Reference proteome</keyword>
<protein>
    <recommendedName>
        <fullName evidence="4">Type 4 fimbrial biogenesis protein PilX N-terminal domain-containing protein</fullName>
    </recommendedName>
</protein>
<accession>A0ABT7M0N7</accession>
<evidence type="ECO:0000256" key="1">
    <source>
        <dbReference type="SAM" id="Phobius"/>
    </source>
</evidence>
<feature type="transmembrane region" description="Helical" evidence="1">
    <location>
        <begin position="12"/>
        <end position="34"/>
    </location>
</feature>